<keyword evidence="7" id="KW-1185">Reference proteome</keyword>
<name>A0ABW0U9S4_9BACI</name>
<protein>
    <submittedName>
        <fullName evidence="6">Sporulation membrane protein YtaF</fullName>
    </submittedName>
</protein>
<feature type="transmembrane region" description="Helical" evidence="5">
    <location>
        <begin position="34"/>
        <end position="59"/>
    </location>
</feature>
<keyword evidence="4 5" id="KW-0472">Membrane</keyword>
<keyword evidence="1" id="KW-1003">Cell membrane</keyword>
<evidence type="ECO:0000256" key="4">
    <source>
        <dbReference type="ARBA" id="ARBA00023136"/>
    </source>
</evidence>
<comment type="caution">
    <text evidence="6">The sequence shown here is derived from an EMBL/GenBank/DDBJ whole genome shotgun (WGS) entry which is preliminary data.</text>
</comment>
<evidence type="ECO:0000256" key="1">
    <source>
        <dbReference type="ARBA" id="ARBA00022475"/>
    </source>
</evidence>
<keyword evidence="2 5" id="KW-0812">Transmembrane</keyword>
<evidence type="ECO:0000256" key="2">
    <source>
        <dbReference type="ARBA" id="ARBA00022692"/>
    </source>
</evidence>
<feature type="transmembrane region" description="Helical" evidence="5">
    <location>
        <begin position="6"/>
        <end position="27"/>
    </location>
</feature>
<sequence length="203" mass="21692">MIEIFSLSILTFVVSVDSFGAGLAYGLRKLQLPFLLLLLISVCSGTSIFIGGMIAGTIALYFPPVMTESLGGIILILLGCWSIYQSRKNKPLKEDKKDDLISTIVLVMNHPDEADLDKSGTISVKESMLLGVALSLDALAAGVSAQFLALSTLSLSIMVGIMCGIFLLLGMKLGVKLATYKVMQKLSFLPGALFIALGTWNLL</sequence>
<dbReference type="PANTHER" id="PTHR35529:SF2">
    <property type="entry name" value="SPORULATION PROTEIN YTAF-RELATED"/>
    <property type="match status" value="1"/>
</dbReference>
<evidence type="ECO:0000256" key="5">
    <source>
        <dbReference type="SAM" id="Phobius"/>
    </source>
</evidence>
<evidence type="ECO:0000313" key="6">
    <source>
        <dbReference type="EMBL" id="MFC5629507.1"/>
    </source>
</evidence>
<dbReference type="PANTHER" id="PTHR35529">
    <property type="entry name" value="MANGANESE EFFLUX PUMP MNTP-RELATED"/>
    <property type="match status" value="1"/>
</dbReference>
<feature type="transmembrane region" description="Helical" evidence="5">
    <location>
        <begin position="65"/>
        <end position="84"/>
    </location>
</feature>
<dbReference type="EMBL" id="JBHSPF010000059">
    <property type="protein sequence ID" value="MFC5629507.1"/>
    <property type="molecule type" value="Genomic_DNA"/>
</dbReference>
<gene>
    <name evidence="6" type="primary">ytaF</name>
    <name evidence="6" type="ORF">ACFPTR_11650</name>
</gene>
<dbReference type="RefSeq" id="WP_270897230.1">
    <property type="nucleotide sequence ID" value="NZ_JBHSPF010000059.1"/>
</dbReference>
<proteinExistence type="predicted"/>
<dbReference type="InterPro" id="IPR014205">
    <property type="entry name" value="Spore_YtaF"/>
</dbReference>
<dbReference type="Pfam" id="PF02659">
    <property type="entry name" value="Mntp"/>
    <property type="match status" value="1"/>
</dbReference>
<feature type="transmembrane region" description="Helical" evidence="5">
    <location>
        <begin position="128"/>
        <end position="149"/>
    </location>
</feature>
<evidence type="ECO:0000313" key="7">
    <source>
        <dbReference type="Proteomes" id="UP001596143"/>
    </source>
</evidence>
<reference evidence="7" key="1">
    <citation type="journal article" date="2019" name="Int. J. Syst. Evol. Microbiol.">
        <title>The Global Catalogue of Microorganisms (GCM) 10K type strain sequencing project: providing services to taxonomists for standard genome sequencing and annotation.</title>
        <authorList>
            <consortium name="The Broad Institute Genomics Platform"/>
            <consortium name="The Broad Institute Genome Sequencing Center for Infectious Disease"/>
            <person name="Wu L."/>
            <person name="Ma J."/>
        </authorList>
    </citation>
    <scope>NUCLEOTIDE SEQUENCE [LARGE SCALE GENOMIC DNA]</scope>
    <source>
        <strain evidence="7">CGMCC 1.15790</strain>
    </source>
</reference>
<dbReference type="InterPro" id="IPR003810">
    <property type="entry name" value="Mntp/YtaF"/>
</dbReference>
<evidence type="ECO:0000256" key="3">
    <source>
        <dbReference type="ARBA" id="ARBA00022989"/>
    </source>
</evidence>
<dbReference type="NCBIfam" id="TIGR02840">
    <property type="entry name" value="spore_YtaF"/>
    <property type="match status" value="1"/>
</dbReference>
<organism evidence="6 7">
    <name type="scientific">Aliibacillus thermotolerans</name>
    <dbReference type="NCBI Taxonomy" id="1834418"/>
    <lineage>
        <taxon>Bacteria</taxon>
        <taxon>Bacillati</taxon>
        <taxon>Bacillota</taxon>
        <taxon>Bacilli</taxon>
        <taxon>Bacillales</taxon>
        <taxon>Bacillaceae</taxon>
        <taxon>Aliibacillus</taxon>
    </lineage>
</organism>
<feature type="transmembrane region" description="Helical" evidence="5">
    <location>
        <begin position="155"/>
        <end position="174"/>
    </location>
</feature>
<keyword evidence="3 5" id="KW-1133">Transmembrane helix</keyword>
<accession>A0ABW0U9S4</accession>
<dbReference type="Proteomes" id="UP001596143">
    <property type="component" value="Unassembled WGS sequence"/>
</dbReference>